<dbReference type="PANTHER" id="PTHR12778">
    <property type="entry name" value="SOLUTE CARRIER FAMILY 33 ACETYL-COA TRANSPORTER -RELATED"/>
    <property type="match status" value="1"/>
</dbReference>
<comment type="caution">
    <text evidence="6">The sequence shown here is derived from an EMBL/GenBank/DDBJ whole genome shotgun (WGS) entry which is preliminary data.</text>
</comment>
<feature type="transmembrane region" description="Helical" evidence="5">
    <location>
        <begin position="332"/>
        <end position="354"/>
    </location>
</feature>
<feature type="transmembrane region" description="Helical" evidence="5">
    <location>
        <begin position="1070"/>
        <end position="1094"/>
    </location>
</feature>
<dbReference type="GO" id="GO:0008521">
    <property type="term" value="F:acetyl-CoA transmembrane transporter activity"/>
    <property type="evidence" value="ECO:0007669"/>
    <property type="project" value="InterPro"/>
</dbReference>
<keyword evidence="7" id="KW-1185">Reference proteome</keyword>
<evidence type="ECO:0000313" key="7">
    <source>
        <dbReference type="Proteomes" id="UP000475862"/>
    </source>
</evidence>
<accession>A0A6G0TYQ3</accession>
<feature type="transmembrane region" description="Helical" evidence="5">
    <location>
        <begin position="661"/>
        <end position="687"/>
    </location>
</feature>
<dbReference type="InterPro" id="IPR036259">
    <property type="entry name" value="MFS_trans_sf"/>
</dbReference>
<gene>
    <name evidence="6" type="ORF">AGLY_004185</name>
</gene>
<evidence type="ECO:0000256" key="4">
    <source>
        <dbReference type="ARBA" id="ARBA00023136"/>
    </source>
</evidence>
<dbReference type="Pfam" id="PF13000">
    <property type="entry name" value="Acatn"/>
    <property type="match status" value="5"/>
</dbReference>
<feature type="transmembrane region" description="Helical" evidence="5">
    <location>
        <begin position="1507"/>
        <end position="1526"/>
    </location>
</feature>
<feature type="transmembrane region" description="Helical" evidence="5">
    <location>
        <begin position="468"/>
        <end position="486"/>
    </location>
</feature>
<feature type="transmembrane region" description="Helical" evidence="5">
    <location>
        <begin position="1203"/>
        <end position="1229"/>
    </location>
</feature>
<feature type="transmembrane region" description="Helical" evidence="5">
    <location>
        <begin position="724"/>
        <end position="743"/>
    </location>
</feature>
<reference evidence="6 7" key="1">
    <citation type="submission" date="2019-08" db="EMBL/GenBank/DDBJ databases">
        <title>The genome of the soybean aphid Biotype 1, its phylome, world population structure and adaptation to the North American continent.</title>
        <authorList>
            <person name="Giordano R."/>
            <person name="Donthu R.K."/>
            <person name="Hernandez A.G."/>
            <person name="Wright C.L."/>
            <person name="Zimin A.V."/>
        </authorList>
    </citation>
    <scope>NUCLEOTIDE SEQUENCE [LARGE SCALE GENOMIC DNA]</scope>
    <source>
        <tissue evidence="6">Whole aphids</tissue>
    </source>
</reference>
<feature type="transmembrane region" description="Helical" evidence="5">
    <location>
        <begin position="1406"/>
        <end position="1434"/>
    </location>
</feature>
<feature type="transmembrane region" description="Helical" evidence="5">
    <location>
        <begin position="302"/>
        <end position="320"/>
    </location>
</feature>
<protein>
    <recommendedName>
        <fullName evidence="8">Acetyl-coenzyme A transporter 1</fullName>
    </recommendedName>
</protein>
<feature type="transmembrane region" description="Helical" evidence="5">
    <location>
        <begin position="1249"/>
        <end position="1272"/>
    </location>
</feature>
<feature type="transmembrane region" description="Helical" evidence="5">
    <location>
        <begin position="1138"/>
        <end position="1155"/>
    </location>
</feature>
<evidence type="ECO:0008006" key="8">
    <source>
        <dbReference type="Google" id="ProtNLM"/>
    </source>
</evidence>
<feature type="transmembrane region" description="Helical" evidence="5">
    <location>
        <begin position="406"/>
        <end position="426"/>
    </location>
</feature>
<dbReference type="InterPro" id="IPR004752">
    <property type="entry name" value="AmpG_permease/AT-1"/>
</dbReference>
<feature type="transmembrane region" description="Helical" evidence="5">
    <location>
        <begin position="528"/>
        <end position="551"/>
    </location>
</feature>
<proteinExistence type="predicted"/>
<sequence>MTTHTKNEEISEKPKDSTLDKPNLKGDWLNFYFLILLYTFQGTTTGLSYAFPIILQNTKFVTYNDQAILSFVLWPFSFKLLWAPVVDALYLRWIGRRKSWYIPIQLLIGILFLIFADNIDNWLPVSGKPNLNMIVCVLFLINFLAATQDIVVDSWALSLLKKNNVSYSSTCNSTGIAFGLYIGSVCPILLSSEYFCNKYLRFTPDEGGILTIRSFLLFWGIVFLFVTILIIFKKERNSELKEDDDQIKIDIIQSYKMLWNIFKIKHMKLLLMAILTSMIGFCTSESVTNLKLIDAGVSKDDIMVITTAMFILKMCLPIFVTKYTTGPKPISLYLKMVPIRLAWGTFFALLIYYTPNVIQNYGHLPVYYYLVMGLVFAVNRILAQIMVTCMIAFFSRISDIRFGGMYMTLLNTVRSIGWVIPNTSFLKMVDMLTFNSCSNDVQNSCSTPDLENICSLNDGNCETIVDGYYVEVVMCLVIGFIWYAVYKRHLKLNMTKTTNNGYEIEKSSDIPNDSSWQKPNLKGDWCNIFLLVLLYTIQGLPFGLSAGLPIILQSKYMVTYDDQGSYSFVMWPYTIKLLWAPIVDSFYIRRIGQRKSWFIPVQYLIGALLLYFASNMDEWLPESGKPNLKIIVYLLFIINLLNTTQDIIVDSWALTMLKRNNVSYASTCNFIGFFLGMLIGSSCPILLSSEEFCNKYLRLTPGSGGIITIKNSCVNELDNSVDDIIFLWSVVILIIATFVTIFKKEKDIKTLEDAKNNIFQNYKLIWNILKHSSISVFLMTLLTSGILSRAMNHEFIGFTMTYIGNCVMDSIAHLKLIDAGVSKEDIMLLTTAMSVLKIIIPIPVSKYTGGPKQLSLIMKCTPIREKLFWNIPYALLIYFTPFLIKNNGVVNIPLISNPIHLSYSAFCIKISDPRFGGTYLTLFNTVRTLSWILPNTVVLKIIGILTFKKCSNTCSKTDFPNICNTTEQSYNCVTIVDGYHVEAAICMVIGFVWYGICKRIYKNLELKNRSHWIVDILNKLTLFRVILNNPFSRQLIMNKSYKDEYDPEEVRVNKSTVTNTPNLKGDWLNFYLLLFLYILQGFPIGLSGTFPIILQSRKMVTYEEQALFSIVLWPYTMKVLFAPLVDSLYIKRIGRRKSWLLPIQFLIGTILIYTSKNIDNWLPETGKPNLRMIICVIFSINVLSAIQDVVVDAWSLTMMKKNNVGYGATCNSVGLPIGMFIASVGPILLVSEDINNKYFRVTPTTGGLMTLQSFMYLWGIIFVLITILIGIFKKEKCNSLELDHKRINVFQNYKLLWNILKKPEIKLLAIALLTARFGFSAMEAPSNLKLIDAGVSKDDIMIIVTGMYAMKFIMTTFLSKHISGPKCMDYYLTMTPIRLFWSITCMVLVYYTPSLINNNGHIKVPVYYYCLLALIFAVSELLSFFMLLALYAFFCRLSDPCFGGTYMALFNTLYFLGWLIPNTLVLQMIDFLTFSTCSNDIKNNCLTPDLKNVCAANGGSCGVYVDGYYITIFISIVVGSIWYFVFRNRLKNYQLIRMIV</sequence>
<feature type="transmembrane region" description="Helical" evidence="5">
    <location>
        <begin position="1441"/>
        <end position="1460"/>
    </location>
</feature>
<dbReference type="SUPFAM" id="SSF103473">
    <property type="entry name" value="MFS general substrate transporter"/>
    <property type="match status" value="3"/>
</dbReference>
<feature type="transmembrane region" description="Helical" evidence="5">
    <location>
        <begin position="100"/>
        <end position="119"/>
    </location>
</feature>
<evidence type="ECO:0000256" key="1">
    <source>
        <dbReference type="ARBA" id="ARBA00004141"/>
    </source>
</evidence>
<feature type="transmembrane region" description="Helical" evidence="5">
    <location>
        <begin position="1106"/>
        <end position="1126"/>
    </location>
</feature>
<name>A0A6G0TYQ3_APHGL</name>
<keyword evidence="4 5" id="KW-0472">Membrane</keyword>
<feature type="transmembrane region" description="Helical" evidence="5">
    <location>
        <begin position="979"/>
        <end position="997"/>
    </location>
</feature>
<feature type="transmembrane region" description="Helical" evidence="5">
    <location>
        <begin position="173"/>
        <end position="190"/>
    </location>
</feature>
<feature type="transmembrane region" description="Helical" evidence="5">
    <location>
        <begin position="571"/>
        <end position="588"/>
    </location>
</feature>
<dbReference type="InterPro" id="IPR024371">
    <property type="entry name" value="AcetylCoA_trans_1-like"/>
</dbReference>
<comment type="subcellular location">
    <subcellularLocation>
        <location evidence="1">Membrane</location>
        <topology evidence="1">Multi-pass membrane protein</topology>
    </subcellularLocation>
</comment>
<feature type="transmembrane region" description="Helical" evidence="5">
    <location>
        <begin position="630"/>
        <end position="649"/>
    </location>
</feature>
<feature type="transmembrane region" description="Helical" evidence="5">
    <location>
        <begin position="764"/>
        <end position="787"/>
    </location>
</feature>
<keyword evidence="2 5" id="KW-0812">Transmembrane</keyword>
<feature type="transmembrane region" description="Helical" evidence="5">
    <location>
        <begin position="1370"/>
        <end position="1391"/>
    </location>
</feature>
<evidence type="ECO:0000256" key="3">
    <source>
        <dbReference type="ARBA" id="ARBA00022989"/>
    </source>
</evidence>
<feature type="transmembrane region" description="Helical" evidence="5">
    <location>
        <begin position="269"/>
        <end position="290"/>
    </location>
</feature>
<feature type="transmembrane region" description="Helical" evidence="5">
    <location>
        <begin position="67"/>
        <end position="91"/>
    </location>
</feature>
<dbReference type="Proteomes" id="UP000475862">
    <property type="component" value="Unassembled WGS sequence"/>
</dbReference>
<dbReference type="EMBL" id="VYZN01000013">
    <property type="protein sequence ID" value="KAE9540940.1"/>
    <property type="molecule type" value="Genomic_DNA"/>
</dbReference>
<feature type="transmembrane region" description="Helical" evidence="5">
    <location>
        <begin position="1340"/>
        <end position="1358"/>
    </location>
</feature>
<dbReference type="GO" id="GO:0035348">
    <property type="term" value="P:acetyl-CoA transmembrane transport"/>
    <property type="evidence" value="ECO:0007669"/>
    <property type="project" value="InterPro"/>
</dbReference>
<feature type="transmembrane region" description="Helical" evidence="5">
    <location>
        <begin position="597"/>
        <end position="614"/>
    </location>
</feature>
<feature type="transmembrane region" description="Helical" evidence="5">
    <location>
        <begin position="210"/>
        <end position="232"/>
    </location>
</feature>
<keyword evidence="3 5" id="KW-1133">Transmembrane helix</keyword>
<evidence type="ECO:0000256" key="5">
    <source>
        <dbReference type="SAM" id="Phobius"/>
    </source>
</evidence>
<dbReference type="GO" id="GO:0016020">
    <property type="term" value="C:membrane"/>
    <property type="evidence" value="ECO:0007669"/>
    <property type="project" value="UniProtKB-SubCell"/>
</dbReference>
<feature type="transmembrane region" description="Helical" evidence="5">
    <location>
        <begin position="366"/>
        <end position="394"/>
    </location>
</feature>
<feature type="transmembrane region" description="Helical" evidence="5">
    <location>
        <begin position="1170"/>
        <end position="1191"/>
    </location>
</feature>
<feature type="transmembrane region" description="Helical" evidence="5">
    <location>
        <begin position="131"/>
        <end position="152"/>
    </location>
</feature>
<dbReference type="OrthoDB" id="6415790at2759"/>
<organism evidence="6 7">
    <name type="scientific">Aphis glycines</name>
    <name type="common">Soybean aphid</name>
    <dbReference type="NCBI Taxonomy" id="307491"/>
    <lineage>
        <taxon>Eukaryota</taxon>
        <taxon>Metazoa</taxon>
        <taxon>Ecdysozoa</taxon>
        <taxon>Arthropoda</taxon>
        <taxon>Hexapoda</taxon>
        <taxon>Insecta</taxon>
        <taxon>Pterygota</taxon>
        <taxon>Neoptera</taxon>
        <taxon>Paraneoptera</taxon>
        <taxon>Hemiptera</taxon>
        <taxon>Sternorrhyncha</taxon>
        <taxon>Aphidomorpha</taxon>
        <taxon>Aphidoidea</taxon>
        <taxon>Aphididae</taxon>
        <taxon>Aphidini</taxon>
        <taxon>Aphis</taxon>
        <taxon>Aphis</taxon>
    </lineage>
</organism>
<evidence type="ECO:0000256" key="2">
    <source>
        <dbReference type="ARBA" id="ARBA00022692"/>
    </source>
</evidence>
<feature type="transmembrane region" description="Helical" evidence="5">
    <location>
        <begin position="1307"/>
        <end position="1328"/>
    </location>
</feature>
<dbReference type="PANTHER" id="PTHR12778:SF9">
    <property type="entry name" value="ACETYL-COENZYME A TRANSPORTER 1"/>
    <property type="match status" value="1"/>
</dbReference>
<feature type="transmembrane region" description="Helical" evidence="5">
    <location>
        <begin position="31"/>
        <end position="55"/>
    </location>
</feature>
<evidence type="ECO:0000313" key="6">
    <source>
        <dbReference type="EMBL" id="KAE9540940.1"/>
    </source>
</evidence>
<feature type="transmembrane region" description="Helical" evidence="5">
    <location>
        <begin position="867"/>
        <end position="884"/>
    </location>
</feature>